<dbReference type="Proteomes" id="UP000224502">
    <property type="component" value="Segment"/>
</dbReference>
<organism evidence="2 3">
    <name type="scientific">Lactococcus phage LW31</name>
    <dbReference type="NCBI Taxonomy" id="1965478"/>
    <lineage>
        <taxon>Viruses</taxon>
        <taxon>Duplodnaviria</taxon>
        <taxon>Heunggongvirae</taxon>
        <taxon>Uroviricota</taxon>
        <taxon>Caudoviricetes</taxon>
        <taxon>Teubervirus</taxon>
        <taxon>Teubervirus LW31</taxon>
    </lineage>
</organism>
<dbReference type="EMBL" id="KY554762">
    <property type="protein sequence ID" value="ARM65653.1"/>
    <property type="molecule type" value="Genomic_DNA"/>
</dbReference>
<dbReference type="SMART" id="SM00470">
    <property type="entry name" value="ParB"/>
    <property type="match status" value="1"/>
</dbReference>
<dbReference type="InterPro" id="IPR036086">
    <property type="entry name" value="ParB/Sulfiredoxin_sf"/>
</dbReference>
<evidence type="ECO:0000259" key="1">
    <source>
        <dbReference type="SMART" id="SM00470"/>
    </source>
</evidence>
<gene>
    <name evidence="2" type="ORF">LW31_051</name>
</gene>
<dbReference type="SUPFAM" id="SSF110849">
    <property type="entry name" value="ParB/Sulfiredoxin"/>
    <property type="match status" value="1"/>
</dbReference>
<dbReference type="GO" id="GO:0045881">
    <property type="term" value="P:positive regulation of sporulation resulting in formation of a cellular spore"/>
    <property type="evidence" value="ECO:0007669"/>
    <property type="project" value="TreeGrafter"/>
</dbReference>
<reference evidence="2 3" key="1">
    <citation type="journal article" date="2017" name="Viruses">
        <title>Phage Biodiversity in Artisanal Cheese Wheys Reflects the Complexity of the Fermentation Process.</title>
        <authorList>
            <person name="Mahony J."/>
            <person name="Moscarelli A."/>
            <person name="Kelleher P."/>
            <person name="Lugli G.A."/>
            <person name="Ventura M."/>
            <person name="Settanni L."/>
            <person name="van Sinderen D."/>
        </authorList>
    </citation>
    <scope>NUCLEOTIDE SEQUENCE [LARGE SCALE GENOMIC DNA]</scope>
</reference>
<dbReference type="Gene3D" id="3.90.1530.10">
    <property type="entry name" value="Conserved hypothetical protein from pyrococcus furiosus pfu- 392566-001, ParB domain"/>
    <property type="match status" value="1"/>
</dbReference>
<dbReference type="InterPro" id="IPR050336">
    <property type="entry name" value="Chromosome_partition/occlusion"/>
</dbReference>
<dbReference type="InterPro" id="IPR003115">
    <property type="entry name" value="ParB_N"/>
</dbReference>
<dbReference type="GO" id="GO:0007059">
    <property type="term" value="P:chromosome segregation"/>
    <property type="evidence" value="ECO:0007669"/>
    <property type="project" value="TreeGrafter"/>
</dbReference>
<evidence type="ECO:0000313" key="3">
    <source>
        <dbReference type="Proteomes" id="UP000224502"/>
    </source>
</evidence>
<protein>
    <submittedName>
        <fullName evidence="2">ParB-like nuclease domain containing protein</fullName>
    </submittedName>
</protein>
<dbReference type="PANTHER" id="PTHR33375">
    <property type="entry name" value="CHROMOSOME-PARTITIONING PROTEIN PARB-RELATED"/>
    <property type="match status" value="1"/>
</dbReference>
<keyword evidence="3" id="KW-1185">Reference proteome</keyword>
<accession>A0A1W6JHH0</accession>
<dbReference type="PANTHER" id="PTHR33375:SF1">
    <property type="entry name" value="CHROMOSOME-PARTITIONING PROTEIN PARB-RELATED"/>
    <property type="match status" value="1"/>
</dbReference>
<evidence type="ECO:0000313" key="2">
    <source>
        <dbReference type="EMBL" id="ARM65653.1"/>
    </source>
</evidence>
<dbReference type="Pfam" id="PF02195">
    <property type="entry name" value="ParB_N"/>
    <property type="match status" value="1"/>
</dbReference>
<proteinExistence type="predicted"/>
<name>A0A1W6JHH0_9CAUD</name>
<sequence length="174" mass="19756">MENITTEYIPLSYLRPNPKNPRKINEESLVRLMNSIQENPDFFEVRPIVASKQDDGYLLILGGHQRYLAATKLGLDEVPVSIMDNLTEDREDEILLLDNHSSGSYDTEKLKKLQPQLLDKIGIKAPLEKPKGPKLGAGKMVKVVFSDEEYEAMGGQLPSSDELKQYFLMFREEG</sequence>
<feature type="domain" description="ParB-like N-terminal" evidence="1">
    <location>
        <begin position="7"/>
        <end position="100"/>
    </location>
</feature>